<keyword evidence="3" id="KW-1185">Reference proteome</keyword>
<reference evidence="3" key="1">
    <citation type="submission" date="2016-10" db="EMBL/GenBank/DDBJ databases">
        <authorList>
            <person name="Varghese N."/>
            <person name="Submissions S."/>
        </authorList>
    </citation>
    <scope>NUCLEOTIDE SEQUENCE [LARGE SCALE GENOMIC DNA]</scope>
    <source>
        <strain evidence="3">DSM 24767</strain>
    </source>
</reference>
<feature type="transmembrane region" description="Helical" evidence="1">
    <location>
        <begin position="35"/>
        <end position="52"/>
    </location>
</feature>
<keyword evidence="1" id="KW-0472">Membrane</keyword>
<name>A0A1H1GQS4_NATTX</name>
<organism evidence="2 3">
    <name type="scientific">Natronobacterium texcoconense</name>
    <dbReference type="NCBI Taxonomy" id="1095778"/>
    <lineage>
        <taxon>Archaea</taxon>
        <taxon>Methanobacteriati</taxon>
        <taxon>Methanobacteriota</taxon>
        <taxon>Stenosarchaea group</taxon>
        <taxon>Halobacteria</taxon>
        <taxon>Halobacteriales</taxon>
        <taxon>Natrialbaceae</taxon>
        <taxon>Natronobacterium</taxon>
    </lineage>
</organism>
<dbReference type="AlphaFoldDB" id="A0A1H1GQS4"/>
<dbReference type="Proteomes" id="UP000198848">
    <property type="component" value="Unassembled WGS sequence"/>
</dbReference>
<keyword evidence="1" id="KW-1133">Transmembrane helix</keyword>
<evidence type="ECO:0000313" key="3">
    <source>
        <dbReference type="Proteomes" id="UP000198848"/>
    </source>
</evidence>
<gene>
    <name evidence="2" type="ORF">SAMN04489842_2551</name>
</gene>
<dbReference type="STRING" id="1095778.SAMN04489842_2551"/>
<protein>
    <submittedName>
        <fullName evidence="2">Uncharacterized protein</fullName>
    </submittedName>
</protein>
<keyword evidence="1" id="KW-0812">Transmembrane</keyword>
<evidence type="ECO:0000256" key="1">
    <source>
        <dbReference type="SAM" id="Phobius"/>
    </source>
</evidence>
<dbReference type="RefSeq" id="WP_090382295.1">
    <property type="nucleotide sequence ID" value="NZ_FNLC01000002.1"/>
</dbReference>
<feature type="transmembrane region" description="Helical" evidence="1">
    <location>
        <begin position="58"/>
        <end position="76"/>
    </location>
</feature>
<evidence type="ECO:0000313" key="2">
    <source>
        <dbReference type="EMBL" id="SDR15491.1"/>
    </source>
</evidence>
<proteinExistence type="predicted"/>
<accession>A0A1H1GQS4</accession>
<sequence length="229" mass="25446">MAEKGSDERRERASGYNIRTITYKPSHLSAELREAGLTVALLTIAAGLIFIVDRMFTLGIGTVLVGIAIAALSGFAKMPGGERRKMHILNGDDETLRFELEIRDTERDKQRVRHEYDLPAGACAVYPDAYRPDAEYTVTVSLENGKQLRTITTPVRSTAIDAADEFVIEVTRDAVRSRESATVVDDESVEQSPHELSSYSERIPPFTAGVNRVTQLREPPLDSRLDIPR</sequence>
<dbReference type="EMBL" id="FNLC01000002">
    <property type="protein sequence ID" value="SDR15491.1"/>
    <property type="molecule type" value="Genomic_DNA"/>
</dbReference>